<evidence type="ECO:0000256" key="3">
    <source>
        <dbReference type="SAM" id="Phobius"/>
    </source>
</evidence>
<comment type="caution">
    <text evidence="4">The sequence shown here is derived from an EMBL/GenBank/DDBJ whole genome shotgun (WGS) entry which is preliminary data.</text>
</comment>
<feature type="repeat" description="ANK" evidence="1">
    <location>
        <begin position="595"/>
        <end position="627"/>
    </location>
</feature>
<feature type="transmembrane region" description="Helical" evidence="3">
    <location>
        <begin position="998"/>
        <end position="1019"/>
    </location>
</feature>
<dbReference type="InterPro" id="IPR002110">
    <property type="entry name" value="Ankyrin_rpt"/>
</dbReference>
<keyword evidence="3" id="KW-0812">Transmembrane</keyword>
<dbReference type="EMBL" id="NIVC01000038">
    <property type="protein sequence ID" value="PAA92835.1"/>
    <property type="molecule type" value="Genomic_DNA"/>
</dbReference>
<dbReference type="Pfam" id="PF00023">
    <property type="entry name" value="Ank"/>
    <property type="match status" value="1"/>
</dbReference>
<dbReference type="GO" id="GO:0005886">
    <property type="term" value="C:plasma membrane"/>
    <property type="evidence" value="ECO:0007669"/>
    <property type="project" value="TreeGrafter"/>
</dbReference>
<name>A0A267H3J1_9PLAT</name>
<feature type="transmembrane region" description="Helical" evidence="3">
    <location>
        <begin position="1154"/>
        <end position="1178"/>
    </location>
</feature>
<dbReference type="SMART" id="SM00248">
    <property type="entry name" value="ANK"/>
    <property type="match status" value="9"/>
</dbReference>
<keyword evidence="3" id="KW-0472">Membrane</keyword>
<dbReference type="PANTHER" id="PTHR13800:SF1">
    <property type="entry name" value="TRANSIENT RECEPTOR POTENTIAL CATION CHANNEL TRPM"/>
    <property type="match status" value="1"/>
</dbReference>
<evidence type="ECO:0000256" key="2">
    <source>
        <dbReference type="SAM" id="MobiDB-lite"/>
    </source>
</evidence>
<feature type="transmembrane region" description="Helical" evidence="3">
    <location>
        <begin position="1109"/>
        <end position="1133"/>
    </location>
</feature>
<dbReference type="SUPFAM" id="SSF48403">
    <property type="entry name" value="Ankyrin repeat"/>
    <property type="match status" value="2"/>
</dbReference>
<feature type="compositionally biased region" description="Basic and acidic residues" evidence="2">
    <location>
        <begin position="1442"/>
        <end position="1452"/>
    </location>
</feature>
<protein>
    <submittedName>
        <fullName evidence="4">Uncharacterized protein</fullName>
    </submittedName>
</protein>
<dbReference type="Pfam" id="PF12796">
    <property type="entry name" value="Ank_2"/>
    <property type="match status" value="2"/>
</dbReference>
<reference evidence="4 5" key="1">
    <citation type="submission" date="2017-06" db="EMBL/GenBank/DDBJ databases">
        <title>A platform for efficient transgenesis in Macrostomum lignano, a flatworm model organism for stem cell research.</title>
        <authorList>
            <person name="Berezikov E."/>
        </authorList>
    </citation>
    <scope>NUCLEOTIDE SEQUENCE [LARGE SCALE GENOMIC DNA]</scope>
    <source>
        <strain evidence="4">DV1</strain>
        <tissue evidence="4">Whole organism</tissue>
    </source>
</reference>
<keyword evidence="1" id="KW-0040">ANK repeat</keyword>
<proteinExistence type="predicted"/>
<feature type="region of interest" description="Disordered" evidence="2">
    <location>
        <begin position="1410"/>
        <end position="1473"/>
    </location>
</feature>
<feature type="transmembrane region" description="Helical" evidence="3">
    <location>
        <begin position="1072"/>
        <end position="1097"/>
    </location>
</feature>
<feature type="region of interest" description="Disordered" evidence="2">
    <location>
        <begin position="653"/>
        <end position="681"/>
    </location>
</feature>
<dbReference type="PROSITE" id="PS50088">
    <property type="entry name" value="ANK_REPEAT"/>
    <property type="match status" value="1"/>
</dbReference>
<evidence type="ECO:0000256" key="1">
    <source>
        <dbReference type="PROSITE-ProRule" id="PRU00023"/>
    </source>
</evidence>
<dbReference type="GO" id="GO:0005261">
    <property type="term" value="F:monoatomic cation channel activity"/>
    <property type="evidence" value="ECO:0007669"/>
    <property type="project" value="TreeGrafter"/>
</dbReference>
<evidence type="ECO:0000313" key="4">
    <source>
        <dbReference type="EMBL" id="PAA92835.1"/>
    </source>
</evidence>
<feature type="compositionally biased region" description="Polar residues" evidence="2">
    <location>
        <begin position="1425"/>
        <end position="1441"/>
    </location>
</feature>
<dbReference type="PROSITE" id="PS50297">
    <property type="entry name" value="ANK_REP_REGION"/>
    <property type="match status" value="1"/>
</dbReference>
<feature type="transmembrane region" description="Helical" evidence="3">
    <location>
        <begin position="1234"/>
        <end position="1259"/>
    </location>
</feature>
<dbReference type="Gene3D" id="1.25.40.20">
    <property type="entry name" value="Ankyrin repeat-containing domain"/>
    <property type="match status" value="4"/>
</dbReference>
<gene>
    <name evidence="4" type="ORF">BOX15_Mlig016716g2</name>
</gene>
<dbReference type="GO" id="GO:0030001">
    <property type="term" value="P:metal ion transport"/>
    <property type="evidence" value="ECO:0007669"/>
    <property type="project" value="TreeGrafter"/>
</dbReference>
<dbReference type="PANTHER" id="PTHR13800">
    <property type="entry name" value="TRANSIENT RECEPTOR POTENTIAL CATION CHANNEL, SUBFAMILY M, MEMBER 6"/>
    <property type="match status" value="1"/>
</dbReference>
<keyword evidence="3" id="KW-1133">Transmembrane helix</keyword>
<dbReference type="Proteomes" id="UP000215902">
    <property type="component" value="Unassembled WGS sequence"/>
</dbReference>
<keyword evidence="5" id="KW-1185">Reference proteome</keyword>
<evidence type="ECO:0000313" key="5">
    <source>
        <dbReference type="Proteomes" id="UP000215902"/>
    </source>
</evidence>
<accession>A0A267H3J1</accession>
<sequence length="1473" mass="169191">MADDSKDNKKSKRPLKRTISTWGINPIRHPNKELLESENKDEFANAVAILKRAPNNLELLSDDNGKTAAHYAAMENDGETQLTELIQIFGTDCLTSPDIIEITPLHLSARYHSAQSWEQNFNAVKTVNLFRLRDANGDTCAHWAAQNSKDYKMMLTVKKIASTACLKWKNNRNETVLHRVFQYCKNDVIEEIMKEIGNLKDILGEEDMQGNTMAHFAAKNSSILLLEIDAIKSVQQIKAPTQSEYHWLKSKNKLGETVLHLALQHNNEEVATELIEKLNEQKLPNWYKLKDEQGNTCLHAAAQHPERDAVLLKAVKAAICQRDKGLTANPPESQSPPTELDFLMDENKQKSTVLHYAVENCRLETVRELLNMIKEGQSLQIADKEGNTIFHIAAQRTDKSELLETMLFREGVDIKKALNKRNNKNQSVLHLAIDVTEETSSVKLNIKNIIKEMTKEDLSRTDIEGNTLLHSLMQSKLTYDGFEQHILDRFTLLVSEGVDVEATNNLSLNCLHATKLDALVLCKLLDKVHSDKTARSYFDKLLVNSKTGAHIIHTFSGQYKLDQPMLKSIENISESTTNSLLKKKVQLQSCKNSHHGETCLHFACAYGHQENIIFLLEKGLSLWSKSHSGQTCVDYAIESGNFFDFRQAMKKYNKKPNEDSSSDTCTSQNKKNNETGSGMLPNVQKQIKMTDVWRLLDPPRRALKLSNRSAARMTLVSITNHYSTNQQKKDKIVLTKTLEWNSKKLFRAALSLEIITRETERQFTQYFIDTVTNDEEFQRAFPRLNTFKHLTHVDSNSELALLDLATFFHRDEILPDLILTRQFELIPCCLSLLIQLEPEIIKMRAKAKGKHEQLLQVKSKITNIAVNALNELFLNANIIEFQLLSKYIKGEMKHKENLALNSEAAAMKKNRDCLGPKFPYRDFKEGKIQYGSVLELVKKADNPDLYATDCIYSVIKEEWRKPISDCSKRGLSGSCLPCDCCHSACSCRPKISRPDSPLARFWTHFVAFVGFLVFFGWYVINFEESFLEPKWDILLVAYLFSFGLQEASEIWRLRKARENCKIGSHVRSVPAYIVDGLNIFDALAILLLLTGLVARWLYYGMGFQLQDAYPSQVVLCVSYSLFCFRSVTFLTYFETIGPMINMLWNLIVYDLLPFLVVLFVIFCCFGVFFVCLLFSNAWTPTEEIATLSNGWETFIQAATLPFNLLFGNFDQIELSYSPDSTELGKVAIKQGYEWFNYFVIFLFMGLVNVVMMNLLIALFNLRVTQIYGVAIGVWRKRFFQMLDEYQELTQFPPPLSFLEYIYNFLMKKFCPKNAVTDDKASRWPNDTEDYPEEYNRFLKFQAIQFRRCRSRLLLDTEWNRNDFDVVKAHTGKELSELKAELQEMLDDANTQGQGKVSYRGLQKETQVYEENVSVEPNLPSKKQQETNSSETVFTELKQQYQKIEDRMNRQEQRSSNIESKLDQLLKLSKPQKK</sequence>
<organism evidence="4 5">
    <name type="scientific">Macrostomum lignano</name>
    <dbReference type="NCBI Taxonomy" id="282301"/>
    <lineage>
        <taxon>Eukaryota</taxon>
        <taxon>Metazoa</taxon>
        <taxon>Spiralia</taxon>
        <taxon>Lophotrochozoa</taxon>
        <taxon>Platyhelminthes</taxon>
        <taxon>Rhabditophora</taxon>
        <taxon>Macrostomorpha</taxon>
        <taxon>Macrostomida</taxon>
        <taxon>Macrostomidae</taxon>
        <taxon>Macrostomum</taxon>
    </lineage>
</organism>
<dbReference type="InterPro" id="IPR050927">
    <property type="entry name" value="TRPM"/>
</dbReference>
<dbReference type="InterPro" id="IPR036770">
    <property type="entry name" value="Ankyrin_rpt-contain_sf"/>
</dbReference>
<feature type="compositionally biased region" description="Polar residues" evidence="2">
    <location>
        <begin position="662"/>
        <end position="676"/>
    </location>
</feature>